<feature type="region of interest" description="Disordered" evidence="1">
    <location>
        <begin position="79"/>
        <end position="106"/>
    </location>
</feature>
<evidence type="ECO:0000313" key="2">
    <source>
        <dbReference type="EMBL" id="KAF2845031.1"/>
    </source>
</evidence>
<gene>
    <name evidence="2" type="ORF">T440DRAFT_523006</name>
</gene>
<reference evidence="2" key="1">
    <citation type="submission" date="2020-01" db="EMBL/GenBank/DDBJ databases">
        <authorList>
            <consortium name="DOE Joint Genome Institute"/>
            <person name="Haridas S."/>
            <person name="Albert R."/>
            <person name="Binder M."/>
            <person name="Bloem J."/>
            <person name="Labutti K."/>
            <person name="Salamov A."/>
            <person name="Andreopoulos B."/>
            <person name="Baker S.E."/>
            <person name="Barry K."/>
            <person name="Bills G."/>
            <person name="Bluhm B.H."/>
            <person name="Cannon C."/>
            <person name="Castanera R."/>
            <person name="Culley D.E."/>
            <person name="Daum C."/>
            <person name="Ezra D."/>
            <person name="Gonzalez J.B."/>
            <person name="Henrissat B."/>
            <person name="Kuo A."/>
            <person name="Liang C."/>
            <person name="Lipzen A."/>
            <person name="Lutzoni F."/>
            <person name="Magnuson J."/>
            <person name="Mondo S."/>
            <person name="Nolan M."/>
            <person name="Ohm R."/>
            <person name="Pangilinan J."/>
            <person name="Park H.-J."/>
            <person name="Ramirez L."/>
            <person name="Alfaro M."/>
            <person name="Sun H."/>
            <person name="Tritt A."/>
            <person name="Yoshinaga Y."/>
            <person name="Zwiers L.-H."/>
            <person name="Turgeon B.G."/>
            <person name="Goodwin S.B."/>
            <person name="Spatafora J.W."/>
            <person name="Crous P.W."/>
            <person name="Grigoriev I.V."/>
        </authorList>
    </citation>
    <scope>NUCLEOTIDE SEQUENCE</scope>
    <source>
        <strain evidence="2">IPT5</strain>
    </source>
</reference>
<organism evidence="2 3">
    <name type="scientific">Plenodomus tracheiphilus IPT5</name>
    <dbReference type="NCBI Taxonomy" id="1408161"/>
    <lineage>
        <taxon>Eukaryota</taxon>
        <taxon>Fungi</taxon>
        <taxon>Dikarya</taxon>
        <taxon>Ascomycota</taxon>
        <taxon>Pezizomycotina</taxon>
        <taxon>Dothideomycetes</taxon>
        <taxon>Pleosporomycetidae</taxon>
        <taxon>Pleosporales</taxon>
        <taxon>Pleosporineae</taxon>
        <taxon>Leptosphaeriaceae</taxon>
        <taxon>Plenodomus</taxon>
    </lineage>
</organism>
<dbReference type="Proteomes" id="UP000799423">
    <property type="component" value="Unassembled WGS sequence"/>
</dbReference>
<sequence>MSNHFTISAGAGILNNSTAPIPSQNAVTVLGGDACARRIVVTFLDGVDQQLTMGTAVADDGTVNITIARYYDYTLSPQSADSNTALDDSRQEPCDNGYEADDEENELDDDDNNCEAHMHCVSSPGHEYSTMSRHSSIWGLCDAMAEQDRLLDSWGTASSSCCSELFLQLNIRRQTARHQAWCPLDKEDIGNILDVRSDDKSSDGSAELSIDAASETLPLPPHAHTSAAFYINYSQFSEARILSWDGGDNIRRTKTYVRPTTPHRRNCADGLSEPSELSWDGGDRIRFLEALGLADTLPRDLKRAVAALEGQSSGEKSGCSLANTAHVAPPISSPLPVSEPW</sequence>
<dbReference type="EMBL" id="MU006356">
    <property type="protein sequence ID" value="KAF2845031.1"/>
    <property type="molecule type" value="Genomic_DNA"/>
</dbReference>
<dbReference type="AlphaFoldDB" id="A0A6A7AP55"/>
<dbReference type="OrthoDB" id="10574826at2759"/>
<evidence type="ECO:0000313" key="3">
    <source>
        <dbReference type="Proteomes" id="UP000799423"/>
    </source>
</evidence>
<evidence type="ECO:0000256" key="1">
    <source>
        <dbReference type="SAM" id="MobiDB-lite"/>
    </source>
</evidence>
<name>A0A6A7AP55_9PLEO</name>
<protein>
    <submittedName>
        <fullName evidence="2">Uncharacterized protein</fullName>
    </submittedName>
</protein>
<accession>A0A6A7AP55</accession>
<keyword evidence="3" id="KW-1185">Reference proteome</keyword>
<proteinExistence type="predicted"/>